<dbReference type="InterPro" id="IPR036410">
    <property type="entry name" value="HSP_DnaJ_Cys-rich_dom_sf"/>
</dbReference>
<comment type="caution">
    <text evidence="1">The sequence shown here is derived from an EMBL/GenBank/DDBJ whole genome shotgun (WGS) entry which is preliminary data.</text>
</comment>
<organism evidence="1 2">
    <name type="scientific">Pseudaminobacter soli</name>
    <name type="common">ex Zhang et al. 2022</name>
    <dbReference type="NCBI Taxonomy" id="2831468"/>
    <lineage>
        <taxon>Bacteria</taxon>
        <taxon>Pseudomonadati</taxon>
        <taxon>Pseudomonadota</taxon>
        <taxon>Alphaproteobacteria</taxon>
        <taxon>Hyphomicrobiales</taxon>
        <taxon>Phyllobacteriaceae</taxon>
        <taxon>Pseudaminobacter</taxon>
    </lineage>
</organism>
<dbReference type="SUPFAM" id="SSF57938">
    <property type="entry name" value="DnaJ/Hsp40 cysteine-rich domain"/>
    <property type="match status" value="1"/>
</dbReference>
<gene>
    <name evidence="1" type="ORF">KEU06_09525</name>
</gene>
<dbReference type="AlphaFoldDB" id="A0A942I7Z2"/>
<proteinExistence type="predicted"/>
<dbReference type="Proteomes" id="UP000680348">
    <property type="component" value="Unassembled WGS sequence"/>
</dbReference>
<sequence length="140" mass="16384">MKLCTHHHYGWRSHSAGMEPFDEAALMSALHSTHTFLKHYEGKYRAEIVKTPQCNFDGQVIVYWDSDEVKQLVGRSFLSKGDHWFKAFNFNFVDDFACRYCGGTGVDHYNPLVFCWNCDGTKKQVRTTRPRDYEPIRRPV</sequence>
<protein>
    <submittedName>
        <fullName evidence="1">Uncharacterized protein</fullName>
    </submittedName>
</protein>
<accession>A0A942I7Z2</accession>
<keyword evidence="2" id="KW-1185">Reference proteome</keyword>
<dbReference type="RefSeq" id="WP_188254407.1">
    <property type="nucleotide sequence ID" value="NZ_JABVCF010000004.1"/>
</dbReference>
<name>A0A942I7Z2_9HYPH</name>
<reference evidence="1" key="1">
    <citation type="submission" date="2021-04" db="EMBL/GenBank/DDBJ databases">
        <title>Pseudaminobacter soli sp. nov., isolated from paddy soil contaminated by heavy metals.</title>
        <authorList>
            <person name="Zhang K."/>
        </authorList>
    </citation>
    <scope>NUCLEOTIDE SEQUENCE</scope>
    <source>
        <strain evidence="1">19-2017</strain>
    </source>
</reference>
<evidence type="ECO:0000313" key="1">
    <source>
        <dbReference type="EMBL" id="MBS3648845.1"/>
    </source>
</evidence>
<evidence type="ECO:0000313" key="2">
    <source>
        <dbReference type="Proteomes" id="UP000680348"/>
    </source>
</evidence>
<dbReference type="EMBL" id="JAGWCR010000004">
    <property type="protein sequence ID" value="MBS3648845.1"/>
    <property type="molecule type" value="Genomic_DNA"/>
</dbReference>